<evidence type="ECO:0000313" key="2">
    <source>
        <dbReference type="Proteomes" id="UP001234297"/>
    </source>
</evidence>
<accession>A0ACC2MEK7</accession>
<gene>
    <name evidence="1" type="ORF">MRB53_005858</name>
</gene>
<name>A0ACC2MEK7_PERAE</name>
<keyword evidence="2" id="KW-1185">Reference proteome</keyword>
<sequence>MSSLSSFHIALLRLWSEPAKQELDPSTAWPPTCLWLWANSQVPYPQSYFANNSTACHDAIHMIILAISITAVSPDTYGLVLCTCNQMFHGTHYIGDDIVANFREGEAWRKVFGPVFIYLNSTPSVSKAHHLWIDAKRQRLVEETTWPYNFVSSPYFLTTKERGSASGRLFVQDRYVSGALIPAKSAYVGLATARTEGSWQTESKGYQFWVSTDSNGTFTINNVVPGVYAVHGCVPGFIGDYLSNVLVTISPGT</sequence>
<protein>
    <submittedName>
        <fullName evidence="1">Uncharacterized protein</fullName>
    </submittedName>
</protein>
<evidence type="ECO:0000313" key="1">
    <source>
        <dbReference type="EMBL" id="KAJ8644110.1"/>
    </source>
</evidence>
<dbReference type="Proteomes" id="UP001234297">
    <property type="component" value="Chromosome 2"/>
</dbReference>
<dbReference type="EMBL" id="CM056810">
    <property type="protein sequence ID" value="KAJ8644110.1"/>
    <property type="molecule type" value="Genomic_DNA"/>
</dbReference>
<proteinExistence type="predicted"/>
<comment type="caution">
    <text evidence="1">The sequence shown here is derived from an EMBL/GenBank/DDBJ whole genome shotgun (WGS) entry which is preliminary data.</text>
</comment>
<reference evidence="1 2" key="1">
    <citation type="journal article" date="2022" name="Hortic Res">
        <title>A haplotype resolved chromosomal level avocado genome allows analysis of novel avocado genes.</title>
        <authorList>
            <person name="Nath O."/>
            <person name="Fletcher S.J."/>
            <person name="Hayward A."/>
            <person name="Shaw L.M."/>
            <person name="Masouleh A.K."/>
            <person name="Furtado A."/>
            <person name="Henry R.J."/>
            <person name="Mitter N."/>
        </authorList>
    </citation>
    <scope>NUCLEOTIDE SEQUENCE [LARGE SCALE GENOMIC DNA]</scope>
    <source>
        <strain evidence="2">cv. Hass</strain>
    </source>
</reference>
<organism evidence="1 2">
    <name type="scientific">Persea americana</name>
    <name type="common">Avocado</name>
    <dbReference type="NCBI Taxonomy" id="3435"/>
    <lineage>
        <taxon>Eukaryota</taxon>
        <taxon>Viridiplantae</taxon>
        <taxon>Streptophyta</taxon>
        <taxon>Embryophyta</taxon>
        <taxon>Tracheophyta</taxon>
        <taxon>Spermatophyta</taxon>
        <taxon>Magnoliopsida</taxon>
        <taxon>Magnoliidae</taxon>
        <taxon>Laurales</taxon>
        <taxon>Lauraceae</taxon>
        <taxon>Persea</taxon>
    </lineage>
</organism>